<organism evidence="1 2">
    <name type="scientific">Streptomyces achromogenes</name>
    <dbReference type="NCBI Taxonomy" id="67255"/>
    <lineage>
        <taxon>Bacteria</taxon>
        <taxon>Bacillati</taxon>
        <taxon>Actinomycetota</taxon>
        <taxon>Actinomycetes</taxon>
        <taxon>Kitasatosporales</taxon>
        <taxon>Streptomycetaceae</taxon>
        <taxon>Streptomyces</taxon>
    </lineage>
</organism>
<sequence length="42" mass="4669">MHRHPCTAATRRPRRGAAPTLVGLTVEEAARRLGIGHTKMYE</sequence>
<dbReference type="Proteomes" id="UP001243364">
    <property type="component" value="Unassembled WGS sequence"/>
</dbReference>
<dbReference type="RefSeq" id="WP_307044236.1">
    <property type="nucleotide sequence ID" value="NZ_JAUSYA010000001.1"/>
</dbReference>
<gene>
    <name evidence="1" type="ORF">QFZ56_003755</name>
</gene>
<evidence type="ECO:0000313" key="1">
    <source>
        <dbReference type="EMBL" id="MDQ0684792.1"/>
    </source>
</evidence>
<reference evidence="1 2" key="1">
    <citation type="submission" date="2023-07" db="EMBL/GenBank/DDBJ databases">
        <title>Comparative genomics of wheat-associated soil bacteria to identify genetic determinants of phenazine resistance.</title>
        <authorList>
            <person name="Mouncey N."/>
        </authorList>
    </citation>
    <scope>NUCLEOTIDE SEQUENCE [LARGE SCALE GENOMIC DNA]</scope>
    <source>
        <strain evidence="1 2">W4I19-2</strain>
    </source>
</reference>
<dbReference type="EMBL" id="JAUSYA010000001">
    <property type="protein sequence ID" value="MDQ0684792.1"/>
    <property type="molecule type" value="Genomic_DNA"/>
</dbReference>
<keyword evidence="2" id="KW-1185">Reference proteome</keyword>
<comment type="caution">
    <text evidence="1">The sequence shown here is derived from an EMBL/GenBank/DDBJ whole genome shotgun (WGS) entry which is preliminary data.</text>
</comment>
<proteinExistence type="predicted"/>
<protein>
    <submittedName>
        <fullName evidence="1">Uncharacterized protein</fullName>
    </submittedName>
</protein>
<evidence type="ECO:0000313" key="2">
    <source>
        <dbReference type="Proteomes" id="UP001243364"/>
    </source>
</evidence>
<accession>A0ABU0Q2C2</accession>
<name>A0ABU0Q2C2_STRAH</name>